<gene>
    <name evidence="1" type="ORF">N657DRAFT_277896</name>
</gene>
<name>A0AAN6Z5A0_9PEZI</name>
<dbReference type="EMBL" id="MU853225">
    <property type="protein sequence ID" value="KAK4125766.1"/>
    <property type="molecule type" value="Genomic_DNA"/>
</dbReference>
<evidence type="ECO:0000313" key="1">
    <source>
        <dbReference type="EMBL" id="KAK4125766.1"/>
    </source>
</evidence>
<dbReference type="RefSeq" id="XP_062649537.1">
    <property type="nucleotide sequence ID" value="XM_062786585.1"/>
</dbReference>
<organism evidence="1 2">
    <name type="scientific">Parathielavia appendiculata</name>
    <dbReference type="NCBI Taxonomy" id="2587402"/>
    <lineage>
        <taxon>Eukaryota</taxon>
        <taxon>Fungi</taxon>
        <taxon>Dikarya</taxon>
        <taxon>Ascomycota</taxon>
        <taxon>Pezizomycotina</taxon>
        <taxon>Sordariomycetes</taxon>
        <taxon>Sordariomycetidae</taxon>
        <taxon>Sordariales</taxon>
        <taxon>Chaetomiaceae</taxon>
        <taxon>Parathielavia</taxon>
    </lineage>
</organism>
<dbReference type="AlphaFoldDB" id="A0AAN6Z5A0"/>
<comment type="caution">
    <text evidence="1">The sequence shown here is derived from an EMBL/GenBank/DDBJ whole genome shotgun (WGS) entry which is preliminary data.</text>
</comment>
<sequence length="160" mass="18459">MRVLDSLDIQQKTARHRSTIGFATAKNCLLLSASQENGGGRESKKLRRSNSLSERSAIGSFNANHGAHQGSSEQYNYYRYCRTMMSSLAPRTWARTSNIPQDRKRSEVSVRCFYKLQLHLTGRAPQCTYHIYPRNLLWLVRSRSTVELQRLRGWYMPSVT</sequence>
<dbReference type="Proteomes" id="UP001302602">
    <property type="component" value="Unassembled WGS sequence"/>
</dbReference>
<reference evidence="1" key="1">
    <citation type="journal article" date="2023" name="Mol. Phylogenet. Evol.">
        <title>Genome-scale phylogeny and comparative genomics of the fungal order Sordariales.</title>
        <authorList>
            <person name="Hensen N."/>
            <person name="Bonometti L."/>
            <person name="Westerberg I."/>
            <person name="Brannstrom I.O."/>
            <person name="Guillou S."/>
            <person name="Cros-Aarteil S."/>
            <person name="Calhoun S."/>
            <person name="Haridas S."/>
            <person name="Kuo A."/>
            <person name="Mondo S."/>
            <person name="Pangilinan J."/>
            <person name="Riley R."/>
            <person name="LaButti K."/>
            <person name="Andreopoulos B."/>
            <person name="Lipzen A."/>
            <person name="Chen C."/>
            <person name="Yan M."/>
            <person name="Daum C."/>
            <person name="Ng V."/>
            <person name="Clum A."/>
            <person name="Steindorff A."/>
            <person name="Ohm R.A."/>
            <person name="Martin F."/>
            <person name="Silar P."/>
            <person name="Natvig D.O."/>
            <person name="Lalanne C."/>
            <person name="Gautier V."/>
            <person name="Ament-Velasquez S.L."/>
            <person name="Kruys A."/>
            <person name="Hutchinson M.I."/>
            <person name="Powell A.J."/>
            <person name="Barry K."/>
            <person name="Miller A.N."/>
            <person name="Grigoriev I.V."/>
            <person name="Debuchy R."/>
            <person name="Gladieux P."/>
            <person name="Hiltunen Thoren M."/>
            <person name="Johannesson H."/>
        </authorList>
    </citation>
    <scope>NUCLEOTIDE SEQUENCE</scope>
    <source>
        <strain evidence="1">CBS 731.68</strain>
    </source>
</reference>
<proteinExistence type="predicted"/>
<keyword evidence="2" id="KW-1185">Reference proteome</keyword>
<protein>
    <submittedName>
        <fullName evidence="1">Uncharacterized protein</fullName>
    </submittedName>
</protein>
<accession>A0AAN6Z5A0</accession>
<evidence type="ECO:0000313" key="2">
    <source>
        <dbReference type="Proteomes" id="UP001302602"/>
    </source>
</evidence>
<reference evidence="1" key="2">
    <citation type="submission" date="2023-05" db="EMBL/GenBank/DDBJ databases">
        <authorList>
            <consortium name="Lawrence Berkeley National Laboratory"/>
            <person name="Steindorff A."/>
            <person name="Hensen N."/>
            <person name="Bonometti L."/>
            <person name="Westerberg I."/>
            <person name="Brannstrom I.O."/>
            <person name="Guillou S."/>
            <person name="Cros-Aarteil S."/>
            <person name="Calhoun S."/>
            <person name="Haridas S."/>
            <person name="Kuo A."/>
            <person name="Mondo S."/>
            <person name="Pangilinan J."/>
            <person name="Riley R."/>
            <person name="Labutti K."/>
            <person name="Andreopoulos B."/>
            <person name="Lipzen A."/>
            <person name="Chen C."/>
            <person name="Yanf M."/>
            <person name="Daum C."/>
            <person name="Ng V."/>
            <person name="Clum A."/>
            <person name="Ohm R."/>
            <person name="Martin F."/>
            <person name="Silar P."/>
            <person name="Natvig D."/>
            <person name="Lalanne C."/>
            <person name="Gautier V."/>
            <person name="Ament-Velasquez S.L."/>
            <person name="Kruys A."/>
            <person name="Hutchinson M.I."/>
            <person name="Powell A.J."/>
            <person name="Barry K."/>
            <person name="Miller A.N."/>
            <person name="Grigoriev I.V."/>
            <person name="Debuchy R."/>
            <person name="Gladieux P."/>
            <person name="Thoren M.H."/>
            <person name="Johannesson H."/>
        </authorList>
    </citation>
    <scope>NUCLEOTIDE SEQUENCE</scope>
    <source>
        <strain evidence="1">CBS 731.68</strain>
    </source>
</reference>
<dbReference type="GeneID" id="87823353"/>